<keyword evidence="2" id="KW-0614">Plasmid</keyword>
<name>A0AAJ6IJE7_ACIJO</name>
<geneLocation type="plasmid" evidence="2 3">
    <name>pAYTCM-5</name>
</geneLocation>
<evidence type="ECO:0000313" key="1">
    <source>
        <dbReference type="EMBL" id="MDG9788625.1"/>
    </source>
</evidence>
<proteinExistence type="predicted"/>
<protein>
    <submittedName>
        <fullName evidence="2">Uncharacterized protein</fullName>
    </submittedName>
</protein>
<gene>
    <name evidence="1" type="ORF">N7566_16880</name>
    <name evidence="2" type="ORF">QBJ73_19700</name>
</gene>
<accession>A0AAJ6IJE7</accession>
<keyword evidence="3" id="KW-1185">Reference proteome</keyword>
<reference evidence="1" key="1">
    <citation type="submission" date="2022-09" db="EMBL/GenBank/DDBJ databases">
        <title>Intensive care unit water sources are persistently colonized with multi-drug resistant bacteria and are the site of extensive horizontal gene transfer of antibiotic resistance genes.</title>
        <authorList>
            <person name="Diorio-Toth L."/>
        </authorList>
    </citation>
    <scope>NUCLEOTIDE SEQUENCE</scope>
    <source>
        <strain evidence="1">GD04065</strain>
    </source>
</reference>
<evidence type="ECO:0000313" key="3">
    <source>
        <dbReference type="Proteomes" id="UP001244586"/>
    </source>
</evidence>
<reference evidence="2 3" key="2">
    <citation type="submission" date="2023-04" db="EMBL/GenBank/DDBJ databases">
        <title>Acinetobacter johnsonii isolate AYTCM encoding NDM-1, OXA-58 and PER-1.</title>
        <authorList>
            <person name="Tian C."/>
            <person name="Wang S."/>
            <person name="Fan X."/>
            <person name="Xia D."/>
        </authorList>
    </citation>
    <scope>NUCLEOTIDE SEQUENCE [LARGE SCALE GENOMIC DNA]</scope>
    <source>
        <strain evidence="2 3">AYTCM</strain>
        <plasmid evidence="2 3">pAYTCM-5</plasmid>
    </source>
</reference>
<evidence type="ECO:0000313" key="2">
    <source>
        <dbReference type="EMBL" id="WMG20178.1"/>
    </source>
</evidence>
<dbReference type="AlphaFoldDB" id="A0AAJ6IJE7"/>
<dbReference type="RefSeq" id="WP_058952643.1">
    <property type="nucleotide sequence ID" value="NZ_CP121781.1"/>
</dbReference>
<dbReference type="EMBL" id="CP121781">
    <property type="protein sequence ID" value="WMG20178.1"/>
    <property type="molecule type" value="Genomic_DNA"/>
</dbReference>
<organism evidence="2 3">
    <name type="scientific">Acinetobacter johnsonii</name>
    <dbReference type="NCBI Taxonomy" id="40214"/>
    <lineage>
        <taxon>Bacteria</taxon>
        <taxon>Pseudomonadati</taxon>
        <taxon>Pseudomonadota</taxon>
        <taxon>Gammaproteobacteria</taxon>
        <taxon>Moraxellales</taxon>
        <taxon>Moraxellaceae</taxon>
        <taxon>Acinetobacter</taxon>
    </lineage>
</organism>
<dbReference type="Proteomes" id="UP001244586">
    <property type="component" value="Plasmid pAYTCM-5"/>
</dbReference>
<dbReference type="Proteomes" id="UP001157887">
    <property type="component" value="Unassembled WGS sequence"/>
</dbReference>
<sequence length="104" mass="12056">MSDSLIEIFKNGDLDFIDFVDRLLDDGYVLDSYLCISRVIYNSFKDKEFQMFLRGIYPQKIGMIRLQSIGTSYGNYAFYNSLIVSPEEVLEILRAEDINTLNGF</sequence>
<dbReference type="EMBL" id="JAOECG010000041">
    <property type="protein sequence ID" value="MDG9788625.1"/>
    <property type="molecule type" value="Genomic_DNA"/>
</dbReference>